<sequence>MKLETALYKALVSANVSEDNATAVLTALEEEMSATLATKNDVALLRTEMKADCAAIRAEIATACSQLEVKLTVRMGLMLSAFAGIVLGGMKYLI</sequence>
<dbReference type="AlphaFoldDB" id="A0A7Y8CL19"/>
<reference evidence="1 2" key="1">
    <citation type="submission" date="2020-04" db="EMBL/GenBank/DDBJ databases">
        <title>Molecular characterization of pseudomonads from Agaricus bisporus reveal novel blotch 2 pathogens in Western Europe.</title>
        <authorList>
            <person name="Taparia T."/>
            <person name="Krijger M."/>
            <person name="Haynes E."/>
            <person name="Elpinstone J.G."/>
            <person name="Noble R."/>
            <person name="Van Der Wolf J."/>
        </authorList>
    </citation>
    <scope>NUCLEOTIDE SEQUENCE [LARGE SCALE GENOMIC DNA]</scope>
    <source>
        <strain evidence="1 2">IPO3737</strain>
    </source>
</reference>
<name>A0A7Y8CL19_9PSED</name>
<evidence type="ECO:0008006" key="3">
    <source>
        <dbReference type="Google" id="ProtNLM"/>
    </source>
</evidence>
<gene>
    <name evidence="1" type="ORF">HX876_17280</name>
</gene>
<accession>A0A7Y8CL19</accession>
<comment type="caution">
    <text evidence="1">The sequence shown here is derived from an EMBL/GenBank/DDBJ whole genome shotgun (WGS) entry which is preliminary data.</text>
</comment>
<dbReference type="RefSeq" id="WP_177058589.1">
    <property type="nucleotide sequence ID" value="NZ_JACAPS010000019.1"/>
</dbReference>
<evidence type="ECO:0000313" key="2">
    <source>
        <dbReference type="Proteomes" id="UP000520592"/>
    </source>
</evidence>
<proteinExistence type="predicted"/>
<organism evidence="1 2">
    <name type="scientific">Pseudomonas gingeri</name>
    <dbReference type="NCBI Taxonomy" id="117681"/>
    <lineage>
        <taxon>Bacteria</taxon>
        <taxon>Pseudomonadati</taxon>
        <taxon>Pseudomonadota</taxon>
        <taxon>Gammaproteobacteria</taxon>
        <taxon>Pseudomonadales</taxon>
        <taxon>Pseudomonadaceae</taxon>
        <taxon>Pseudomonas</taxon>
    </lineage>
</organism>
<dbReference type="Proteomes" id="UP000520592">
    <property type="component" value="Unassembled WGS sequence"/>
</dbReference>
<protein>
    <recommendedName>
        <fullName evidence="3">DUF1640 domain-containing protein</fullName>
    </recommendedName>
</protein>
<dbReference type="EMBL" id="JACAQD010000019">
    <property type="protein sequence ID" value="NWC34145.1"/>
    <property type="molecule type" value="Genomic_DNA"/>
</dbReference>
<evidence type="ECO:0000313" key="1">
    <source>
        <dbReference type="EMBL" id="NWC34145.1"/>
    </source>
</evidence>